<reference evidence="2 3" key="1">
    <citation type="submission" date="2019-08" db="EMBL/GenBank/DDBJ databases">
        <title>Deep-cultivation of Planctomycetes and their phenomic and genomic characterization uncovers novel biology.</title>
        <authorList>
            <person name="Wiegand S."/>
            <person name="Jogler M."/>
            <person name="Boedeker C."/>
            <person name="Pinto D."/>
            <person name="Vollmers J."/>
            <person name="Rivas-Marin E."/>
            <person name="Kohn T."/>
            <person name="Peeters S.H."/>
            <person name="Heuer A."/>
            <person name="Rast P."/>
            <person name="Oberbeckmann S."/>
            <person name="Bunk B."/>
            <person name="Jeske O."/>
            <person name="Meyerdierks A."/>
            <person name="Storesund J.E."/>
            <person name="Kallscheuer N."/>
            <person name="Luecker S."/>
            <person name="Lage O.M."/>
            <person name="Pohl T."/>
            <person name="Merkel B.J."/>
            <person name="Hornburger P."/>
            <person name="Mueller R.-W."/>
            <person name="Bruemmer F."/>
            <person name="Labrenz M."/>
            <person name="Spormann A.M."/>
            <person name="Op den Camp H."/>
            <person name="Overmann J."/>
            <person name="Amann R."/>
            <person name="Jetten M.S.M."/>
            <person name="Mascher T."/>
            <person name="Medema M.H."/>
            <person name="Devos D.P."/>
            <person name="Kaster A.-K."/>
            <person name="Ovreas L."/>
            <person name="Rohde M."/>
            <person name="Galperin M.Y."/>
            <person name="Jogler C."/>
        </authorList>
    </citation>
    <scope>NUCLEOTIDE SEQUENCE [LARGE SCALE GENOMIC DNA]</scope>
    <source>
        <strain evidence="2 3">FC18</strain>
    </source>
</reference>
<organism evidence="2 3">
    <name type="scientific">Mariniblastus fucicola</name>
    <dbReference type="NCBI Taxonomy" id="980251"/>
    <lineage>
        <taxon>Bacteria</taxon>
        <taxon>Pseudomonadati</taxon>
        <taxon>Planctomycetota</taxon>
        <taxon>Planctomycetia</taxon>
        <taxon>Pirellulales</taxon>
        <taxon>Pirellulaceae</taxon>
        <taxon>Mariniblastus</taxon>
    </lineage>
</organism>
<evidence type="ECO:0000256" key="1">
    <source>
        <dbReference type="SAM" id="Phobius"/>
    </source>
</evidence>
<feature type="transmembrane region" description="Helical" evidence="1">
    <location>
        <begin position="20"/>
        <end position="38"/>
    </location>
</feature>
<protein>
    <recommendedName>
        <fullName evidence="4">DUF1573 domain-containing protein</fullName>
    </recommendedName>
</protein>
<dbReference type="AlphaFoldDB" id="A0A5B9P9D4"/>
<keyword evidence="1" id="KW-1133">Transmembrane helix</keyword>
<evidence type="ECO:0008006" key="4">
    <source>
        <dbReference type="Google" id="ProtNLM"/>
    </source>
</evidence>
<keyword evidence="1" id="KW-0472">Membrane</keyword>
<gene>
    <name evidence="2" type="ORF">MFFC18_28060</name>
</gene>
<dbReference type="KEGG" id="mff:MFFC18_28060"/>
<dbReference type="InterPro" id="IPR013783">
    <property type="entry name" value="Ig-like_fold"/>
</dbReference>
<accession>A0A5B9P9D4</accession>
<sequence length="367" mass="40963">MAYNADLTWRILLDRVMTKIAFEILICSAFFLMPATLVDSISDESFDVTASAAITQIENALYYFADFDLGTLSSGEKGTVVLKLTNPTSEPFVFTEVVKSCNCVDVHYDMNEIGAGETVDFEFTLETPKFSNSAVAAGSLTLVNKDVAESERRPLNLRFRYKLAGLLNIEREMCYLEIPPTQQVDVLRIPVLVTEPTTPSSLELVADETLEVLDFRFEVTPDNLHIVAGVPEEIVKDGAVNGTLKIVDTTSKREDSIFITLRKGTAFKISPKVIRFRKENAASSNLRSATVLLRIPEGEDPDEYQASAKILGRHCDVKSTKLAERVIKLDLSFDFSTALKENDDFVEWRIVRGNDVSETVSRFVFVQ</sequence>
<dbReference type="Gene3D" id="2.60.40.10">
    <property type="entry name" value="Immunoglobulins"/>
    <property type="match status" value="1"/>
</dbReference>
<dbReference type="InterPro" id="IPR011467">
    <property type="entry name" value="DUF1573"/>
</dbReference>
<proteinExistence type="predicted"/>
<dbReference type="Pfam" id="PF07610">
    <property type="entry name" value="DUF1573"/>
    <property type="match status" value="1"/>
</dbReference>
<dbReference type="Proteomes" id="UP000322214">
    <property type="component" value="Chromosome"/>
</dbReference>
<name>A0A5B9P9D4_9BACT</name>
<keyword evidence="1" id="KW-0812">Transmembrane</keyword>
<evidence type="ECO:0000313" key="3">
    <source>
        <dbReference type="Proteomes" id="UP000322214"/>
    </source>
</evidence>
<evidence type="ECO:0000313" key="2">
    <source>
        <dbReference type="EMBL" id="QEG22918.1"/>
    </source>
</evidence>
<keyword evidence="3" id="KW-1185">Reference proteome</keyword>
<dbReference type="EMBL" id="CP042912">
    <property type="protein sequence ID" value="QEG22918.1"/>
    <property type="molecule type" value="Genomic_DNA"/>
</dbReference>